<sequence length="107" mass="12223">MIGSGEAVLFSNRSLCFHYRREGQMAMMDALIAQRVRPDWPKACYRLGAAFMLLENYKEDFGAFENGLRMDPINVEMKKTHGEAVDCLRKSRFGGDLGFESFWSGML</sequence>
<keyword evidence="1" id="KW-0802">TPR repeat</keyword>
<organism evidence="2 4">
    <name type="scientific">Rhynchospora pubera</name>
    <dbReference type="NCBI Taxonomy" id="906938"/>
    <lineage>
        <taxon>Eukaryota</taxon>
        <taxon>Viridiplantae</taxon>
        <taxon>Streptophyta</taxon>
        <taxon>Embryophyta</taxon>
        <taxon>Tracheophyta</taxon>
        <taxon>Spermatophyta</taxon>
        <taxon>Magnoliopsida</taxon>
        <taxon>Liliopsida</taxon>
        <taxon>Poales</taxon>
        <taxon>Cyperaceae</taxon>
        <taxon>Cyperoideae</taxon>
        <taxon>Rhynchosporeae</taxon>
        <taxon>Rhynchospora</taxon>
    </lineage>
</organism>
<dbReference type="SUPFAM" id="SSF48452">
    <property type="entry name" value="TPR-like"/>
    <property type="match status" value="1"/>
</dbReference>
<dbReference type="AlphaFoldDB" id="A0AAV8DT37"/>
<accession>A0AAV8DT37</accession>
<dbReference type="PANTHER" id="PTHR46224:SF6">
    <property type="entry name" value="ANKYRIN REPEAT FAMILY PROTEIN"/>
    <property type="match status" value="1"/>
</dbReference>
<dbReference type="EMBL" id="JAMFTS010000003">
    <property type="protein sequence ID" value="KAJ4771061.1"/>
    <property type="molecule type" value="Genomic_DNA"/>
</dbReference>
<dbReference type="InterPro" id="IPR019734">
    <property type="entry name" value="TPR_rpt"/>
</dbReference>
<comment type="caution">
    <text evidence="2">The sequence shown here is derived from an EMBL/GenBank/DDBJ whole genome shotgun (WGS) entry which is preliminary data.</text>
</comment>
<dbReference type="Gene3D" id="1.25.40.10">
    <property type="entry name" value="Tetratricopeptide repeat domain"/>
    <property type="match status" value="1"/>
</dbReference>
<dbReference type="PANTHER" id="PTHR46224">
    <property type="entry name" value="ANKYRIN REPEAT FAMILY PROTEIN"/>
    <property type="match status" value="1"/>
</dbReference>
<keyword evidence="4" id="KW-1185">Reference proteome</keyword>
<name>A0AAV8DT37_9POAL</name>
<proteinExistence type="predicted"/>
<reference evidence="2" key="1">
    <citation type="submission" date="2022-08" db="EMBL/GenBank/DDBJ databases">
        <authorList>
            <person name="Marques A."/>
        </authorList>
    </citation>
    <scope>NUCLEOTIDE SEQUENCE</scope>
    <source>
        <strain evidence="2">RhyPub2mFocal</strain>
        <tissue evidence="2">Leaves</tissue>
    </source>
</reference>
<dbReference type="PROSITE" id="PS50005">
    <property type="entry name" value="TPR"/>
    <property type="match status" value="1"/>
</dbReference>
<dbReference type="InterPro" id="IPR051616">
    <property type="entry name" value="Cul2-RING_E3_ligase_SR"/>
</dbReference>
<evidence type="ECO:0000313" key="3">
    <source>
        <dbReference type="EMBL" id="KAJ4771061.1"/>
    </source>
</evidence>
<feature type="repeat" description="TPR" evidence="1">
    <location>
        <begin position="41"/>
        <end position="74"/>
    </location>
</feature>
<evidence type="ECO:0000313" key="2">
    <source>
        <dbReference type="EMBL" id="KAJ4771059.1"/>
    </source>
</evidence>
<protein>
    <submittedName>
        <fullName evidence="2">Stress-induced-phosphoprotein 1</fullName>
    </submittedName>
</protein>
<gene>
    <name evidence="2" type="ORF">LUZ62_055316</name>
    <name evidence="3" type="ORF">LUZ62_055318</name>
</gene>
<dbReference type="EMBL" id="JAMFTS010000003">
    <property type="protein sequence ID" value="KAJ4771059.1"/>
    <property type="molecule type" value="Genomic_DNA"/>
</dbReference>
<dbReference type="InterPro" id="IPR011990">
    <property type="entry name" value="TPR-like_helical_dom_sf"/>
</dbReference>
<dbReference type="Proteomes" id="UP001140206">
    <property type="component" value="Chromosome 3"/>
</dbReference>
<evidence type="ECO:0000313" key="4">
    <source>
        <dbReference type="Proteomes" id="UP001140206"/>
    </source>
</evidence>
<evidence type="ECO:0000256" key="1">
    <source>
        <dbReference type="PROSITE-ProRule" id="PRU00339"/>
    </source>
</evidence>